<evidence type="ECO:0000259" key="1">
    <source>
        <dbReference type="SMART" id="SM00829"/>
    </source>
</evidence>
<dbReference type="EC" id="1.-.-.-" evidence="2"/>
<evidence type="ECO:0000313" key="3">
    <source>
        <dbReference type="Proteomes" id="UP001595379"/>
    </source>
</evidence>
<dbReference type="InterPro" id="IPR036291">
    <property type="entry name" value="NAD(P)-bd_dom_sf"/>
</dbReference>
<name>A0ABV7A101_9PROT</name>
<feature type="domain" description="Enoyl reductase (ER)" evidence="1">
    <location>
        <begin position="10"/>
        <end position="322"/>
    </location>
</feature>
<dbReference type="InterPro" id="IPR002364">
    <property type="entry name" value="Quin_OxRdtase/zeta-crystal_CS"/>
</dbReference>
<dbReference type="PANTHER" id="PTHR43677">
    <property type="entry name" value="SHORT-CHAIN DEHYDROGENASE/REDUCTASE"/>
    <property type="match status" value="1"/>
</dbReference>
<gene>
    <name evidence="2" type="ORF">ACFOOR_14290</name>
</gene>
<dbReference type="SUPFAM" id="SSF51735">
    <property type="entry name" value="NAD(P)-binding Rossmann-fold domains"/>
    <property type="match status" value="1"/>
</dbReference>
<sequence>MKAVLCRDFAPYSGLQVEEVDDPVAGEGMVIIDVKAAGVNFPDILLVEGKYQMKPPLPFIPGGECAGVISDVGPGVKGFKPGDRVIAATMLNAFAEKTAAHVSAIAPMPASMPFEEGAALITTYATTIHALKQRGELKAGETLLVLGAGGGVGTAAVQLGKAMGATVIAAARGAEKLAAAREAGADMTIDYDAEDLKARCKDLTGGKGIDVVYDAVGGPYSEPAMRAMGWGGRFLVIGFAAGDIPKMPLNLALLNSRDIRGVFWGAWAARDPKGNGANMAELFALYEQGKIKPMVSHTFALEDVTKAFDALMNREVRGKAVLVTG</sequence>
<dbReference type="Pfam" id="PF08240">
    <property type="entry name" value="ADH_N"/>
    <property type="match status" value="1"/>
</dbReference>
<accession>A0ABV7A101</accession>
<proteinExistence type="predicted"/>
<comment type="caution">
    <text evidence="2">The sequence shown here is derived from an EMBL/GenBank/DDBJ whole genome shotgun (WGS) entry which is preliminary data.</text>
</comment>
<dbReference type="RefSeq" id="WP_343163260.1">
    <property type="nucleotide sequence ID" value="NZ_JBHRSV010000028.1"/>
</dbReference>
<dbReference type="Pfam" id="PF00107">
    <property type="entry name" value="ADH_zinc_N"/>
    <property type="match status" value="1"/>
</dbReference>
<dbReference type="PROSITE" id="PS01162">
    <property type="entry name" value="QOR_ZETA_CRYSTAL"/>
    <property type="match status" value="1"/>
</dbReference>
<keyword evidence="2" id="KW-0560">Oxidoreductase</keyword>
<organism evidence="2 3">
    <name type="scientific">Hyphobacterium vulgare</name>
    <dbReference type="NCBI Taxonomy" id="1736751"/>
    <lineage>
        <taxon>Bacteria</taxon>
        <taxon>Pseudomonadati</taxon>
        <taxon>Pseudomonadota</taxon>
        <taxon>Alphaproteobacteria</taxon>
        <taxon>Maricaulales</taxon>
        <taxon>Maricaulaceae</taxon>
        <taxon>Hyphobacterium</taxon>
    </lineage>
</organism>
<dbReference type="GO" id="GO:0016491">
    <property type="term" value="F:oxidoreductase activity"/>
    <property type="evidence" value="ECO:0007669"/>
    <property type="project" value="UniProtKB-KW"/>
</dbReference>
<dbReference type="InterPro" id="IPR011032">
    <property type="entry name" value="GroES-like_sf"/>
</dbReference>
<dbReference type="CDD" id="cd08241">
    <property type="entry name" value="QOR1"/>
    <property type="match status" value="1"/>
</dbReference>
<reference evidence="3" key="1">
    <citation type="journal article" date="2019" name="Int. J. Syst. Evol. Microbiol.">
        <title>The Global Catalogue of Microorganisms (GCM) 10K type strain sequencing project: providing services to taxonomists for standard genome sequencing and annotation.</title>
        <authorList>
            <consortium name="The Broad Institute Genomics Platform"/>
            <consortium name="The Broad Institute Genome Sequencing Center for Infectious Disease"/>
            <person name="Wu L."/>
            <person name="Ma J."/>
        </authorList>
    </citation>
    <scope>NUCLEOTIDE SEQUENCE [LARGE SCALE GENOMIC DNA]</scope>
    <source>
        <strain evidence="3">KCTC 52487</strain>
    </source>
</reference>
<dbReference type="SMART" id="SM00829">
    <property type="entry name" value="PKS_ER"/>
    <property type="match status" value="1"/>
</dbReference>
<dbReference type="Proteomes" id="UP001595379">
    <property type="component" value="Unassembled WGS sequence"/>
</dbReference>
<dbReference type="SUPFAM" id="SSF50129">
    <property type="entry name" value="GroES-like"/>
    <property type="match status" value="1"/>
</dbReference>
<dbReference type="InterPro" id="IPR051397">
    <property type="entry name" value="Zn-ADH-like_protein"/>
</dbReference>
<evidence type="ECO:0000313" key="2">
    <source>
        <dbReference type="EMBL" id="MFC2927273.1"/>
    </source>
</evidence>
<dbReference type="InterPro" id="IPR020843">
    <property type="entry name" value="ER"/>
</dbReference>
<keyword evidence="3" id="KW-1185">Reference proteome</keyword>
<dbReference type="EMBL" id="JBHRSV010000028">
    <property type="protein sequence ID" value="MFC2927273.1"/>
    <property type="molecule type" value="Genomic_DNA"/>
</dbReference>
<dbReference type="PANTHER" id="PTHR43677:SF4">
    <property type="entry name" value="QUINONE OXIDOREDUCTASE-LIKE PROTEIN 2"/>
    <property type="match status" value="1"/>
</dbReference>
<dbReference type="Gene3D" id="3.90.180.10">
    <property type="entry name" value="Medium-chain alcohol dehydrogenases, catalytic domain"/>
    <property type="match status" value="1"/>
</dbReference>
<dbReference type="InterPro" id="IPR013149">
    <property type="entry name" value="ADH-like_C"/>
</dbReference>
<dbReference type="Gene3D" id="3.40.50.720">
    <property type="entry name" value="NAD(P)-binding Rossmann-like Domain"/>
    <property type="match status" value="1"/>
</dbReference>
<protein>
    <submittedName>
        <fullName evidence="2">NADPH:quinone oxidoreductase family protein</fullName>
        <ecNumber evidence="2">1.-.-.-</ecNumber>
    </submittedName>
</protein>
<dbReference type="InterPro" id="IPR013154">
    <property type="entry name" value="ADH-like_N"/>
</dbReference>